<feature type="region of interest" description="Disordered" evidence="1">
    <location>
        <begin position="207"/>
        <end position="257"/>
    </location>
</feature>
<dbReference type="Proteomes" id="UP001189429">
    <property type="component" value="Unassembled WGS sequence"/>
</dbReference>
<evidence type="ECO:0000313" key="3">
    <source>
        <dbReference type="Proteomes" id="UP001189429"/>
    </source>
</evidence>
<accession>A0ABN9PK92</accession>
<keyword evidence="3" id="KW-1185">Reference proteome</keyword>
<reference evidence="2" key="1">
    <citation type="submission" date="2023-10" db="EMBL/GenBank/DDBJ databases">
        <authorList>
            <person name="Chen Y."/>
            <person name="Shah S."/>
            <person name="Dougan E. K."/>
            <person name="Thang M."/>
            <person name="Chan C."/>
        </authorList>
    </citation>
    <scope>NUCLEOTIDE SEQUENCE [LARGE SCALE GENOMIC DNA]</scope>
</reference>
<dbReference type="EMBL" id="CAUYUJ010000460">
    <property type="protein sequence ID" value="CAK0790682.1"/>
    <property type="molecule type" value="Genomic_DNA"/>
</dbReference>
<organism evidence="2 3">
    <name type="scientific">Prorocentrum cordatum</name>
    <dbReference type="NCBI Taxonomy" id="2364126"/>
    <lineage>
        <taxon>Eukaryota</taxon>
        <taxon>Sar</taxon>
        <taxon>Alveolata</taxon>
        <taxon>Dinophyceae</taxon>
        <taxon>Prorocentrales</taxon>
        <taxon>Prorocentraceae</taxon>
        <taxon>Prorocentrum</taxon>
    </lineage>
</organism>
<name>A0ABN9PK92_9DINO</name>
<gene>
    <name evidence="2" type="ORF">PCOR1329_LOCUS1901</name>
</gene>
<evidence type="ECO:0000256" key="1">
    <source>
        <dbReference type="SAM" id="MobiDB-lite"/>
    </source>
</evidence>
<sequence length="257" mass="28914">MEVKIRECIQEYLISDGGLNKGRLPDRTSETMYKRAVSMIIGNLDGLGDLRTATKWLQDKLSYLNGPSPTKTYSKWQFSGILFAEFCSETLRDSAVDILRTAAPTNGKKKVWATQDRPPAERAARNFCLGLKRVLKEHWEVRYTISVSECDPYVVTVGCEHALTAKVDDKTVHYDWQGEWKTWTDRHDHPQIREVHAKSSELLEKASKGMKGTNYKGKGKGKRGTSQADSLARPALVVDQVARTRGHDGTSVRRSTA</sequence>
<proteinExistence type="predicted"/>
<feature type="non-terminal residue" evidence="2">
    <location>
        <position position="257"/>
    </location>
</feature>
<comment type="caution">
    <text evidence="2">The sequence shown here is derived from an EMBL/GenBank/DDBJ whole genome shotgun (WGS) entry which is preliminary data.</text>
</comment>
<evidence type="ECO:0000313" key="2">
    <source>
        <dbReference type="EMBL" id="CAK0790682.1"/>
    </source>
</evidence>
<protein>
    <submittedName>
        <fullName evidence="2">Uncharacterized protein</fullName>
    </submittedName>
</protein>